<dbReference type="AlphaFoldDB" id="A0AAP0LMV1"/>
<organism evidence="1 2">
    <name type="scientific">Citrus x changshan-huyou</name>
    <dbReference type="NCBI Taxonomy" id="2935761"/>
    <lineage>
        <taxon>Eukaryota</taxon>
        <taxon>Viridiplantae</taxon>
        <taxon>Streptophyta</taxon>
        <taxon>Embryophyta</taxon>
        <taxon>Tracheophyta</taxon>
        <taxon>Spermatophyta</taxon>
        <taxon>Magnoliopsida</taxon>
        <taxon>eudicotyledons</taxon>
        <taxon>Gunneridae</taxon>
        <taxon>Pentapetalae</taxon>
        <taxon>rosids</taxon>
        <taxon>malvids</taxon>
        <taxon>Sapindales</taxon>
        <taxon>Rutaceae</taxon>
        <taxon>Aurantioideae</taxon>
        <taxon>Citrus</taxon>
    </lineage>
</organism>
<keyword evidence="2" id="KW-1185">Reference proteome</keyword>
<evidence type="ECO:0000313" key="1">
    <source>
        <dbReference type="EMBL" id="KAK9180856.1"/>
    </source>
</evidence>
<evidence type="ECO:0000313" key="2">
    <source>
        <dbReference type="Proteomes" id="UP001428341"/>
    </source>
</evidence>
<proteinExistence type="predicted"/>
<accession>A0AAP0LMV1</accession>
<dbReference type="EMBL" id="JBCGBO010000024">
    <property type="protein sequence ID" value="KAK9180856.1"/>
    <property type="molecule type" value="Genomic_DNA"/>
</dbReference>
<sequence length="78" mass="8998">MVVGNAWLEGEHMSTYIDIIHNQMMRYPKNARNRCGAVDYEFLVWLIGKLGKSSYTALMSYEGFFDEGKIAWTNIDEA</sequence>
<reference evidence="1 2" key="1">
    <citation type="submission" date="2024-05" db="EMBL/GenBank/DDBJ databases">
        <title>Haplotype-resolved chromosome-level genome assembly of Huyou (Citrus changshanensis).</title>
        <authorList>
            <person name="Miao C."/>
            <person name="Chen W."/>
            <person name="Wu Y."/>
            <person name="Wang L."/>
            <person name="Zhao S."/>
            <person name="Grierson D."/>
            <person name="Xu C."/>
            <person name="Chen K."/>
        </authorList>
    </citation>
    <scope>NUCLEOTIDE SEQUENCE [LARGE SCALE GENOMIC DNA]</scope>
    <source>
        <strain evidence="1">01-14</strain>
        <tissue evidence="1">Leaf</tissue>
    </source>
</reference>
<gene>
    <name evidence="1" type="ORF">WN944_023992</name>
</gene>
<comment type="caution">
    <text evidence="1">The sequence shown here is derived from an EMBL/GenBank/DDBJ whole genome shotgun (WGS) entry which is preliminary data.</text>
</comment>
<dbReference type="Proteomes" id="UP001428341">
    <property type="component" value="Unassembled WGS sequence"/>
</dbReference>
<name>A0AAP0LMV1_9ROSI</name>
<protein>
    <submittedName>
        <fullName evidence="1">Uncharacterized protein</fullName>
    </submittedName>
</protein>